<evidence type="ECO:0000313" key="2">
    <source>
        <dbReference type="EMBL" id="ERG67705.1"/>
    </source>
</evidence>
<protein>
    <submittedName>
        <fullName evidence="2">Uncharacterized protein</fullName>
    </submittedName>
</protein>
<feature type="transmembrane region" description="Helical" evidence="1">
    <location>
        <begin position="69"/>
        <end position="89"/>
    </location>
</feature>
<organism evidence="2 3">
    <name type="scientific">Exiguobacterium chiriqhucha RW-2</name>
    <dbReference type="NCBI Taxonomy" id="1345023"/>
    <lineage>
        <taxon>Bacteria</taxon>
        <taxon>Bacillati</taxon>
        <taxon>Bacillota</taxon>
        <taxon>Bacilli</taxon>
        <taxon>Bacillales</taxon>
        <taxon>Bacillales Family XII. Incertae Sedis</taxon>
        <taxon>Exiguobacterium</taxon>
    </lineage>
</organism>
<feature type="transmembrane region" description="Helical" evidence="1">
    <location>
        <begin position="12"/>
        <end position="31"/>
    </location>
</feature>
<reference evidence="2 3" key="1">
    <citation type="journal article" date="2013" name="Genome Announc.">
        <title>Draft Genome Sequence of Exiguobacterium pavilionensis Strain RW-2, with Wide Thermal, Salinity, and pH Tolerance, Isolated from Modern Freshwater Microbialites.</title>
        <authorList>
            <person name="White R.A.III."/>
            <person name="Grassa C.J."/>
            <person name="Suttle C.A."/>
        </authorList>
    </citation>
    <scope>NUCLEOTIDE SEQUENCE [LARGE SCALE GENOMIC DNA]</scope>
    <source>
        <strain evidence="2 3">RW-2</strain>
    </source>
</reference>
<dbReference type="EMBL" id="ATCL01000014">
    <property type="protein sequence ID" value="ERG67705.1"/>
    <property type="molecule type" value="Genomic_DNA"/>
</dbReference>
<name>U1N5A5_9BACL</name>
<keyword evidence="1" id="KW-1133">Transmembrane helix</keyword>
<sequence>MHVLSLTFHSFSYWMFATLFIALAGFVFFYMWDREFAIEYRTIWRKFYYLMFAAFVLFGLIVGEFTFDAAWALAGIAIVIAVLDFGVLVTPGKEPEIIEVDMTKPLTEEQ</sequence>
<dbReference type="AlphaFoldDB" id="U1N5A5"/>
<gene>
    <name evidence="2" type="ORF">M467_10480</name>
</gene>
<feature type="transmembrane region" description="Helical" evidence="1">
    <location>
        <begin position="43"/>
        <end position="63"/>
    </location>
</feature>
<proteinExistence type="predicted"/>
<evidence type="ECO:0000313" key="3">
    <source>
        <dbReference type="Proteomes" id="UP000016464"/>
    </source>
</evidence>
<keyword evidence="3" id="KW-1185">Reference proteome</keyword>
<evidence type="ECO:0000256" key="1">
    <source>
        <dbReference type="SAM" id="Phobius"/>
    </source>
</evidence>
<keyword evidence="1" id="KW-0472">Membrane</keyword>
<keyword evidence="1" id="KW-0812">Transmembrane</keyword>
<dbReference type="PATRIC" id="fig|1345023.5.peg.1106"/>
<comment type="caution">
    <text evidence="2">The sequence shown here is derived from an EMBL/GenBank/DDBJ whole genome shotgun (WGS) entry which is preliminary data.</text>
</comment>
<dbReference type="Proteomes" id="UP000016464">
    <property type="component" value="Unassembled WGS sequence"/>
</dbReference>
<accession>U1N5A5</accession>